<accession>Q54081</accession>
<organism evidence="1">
    <name type="scientific">Saccharopolyspora erythraea</name>
    <name type="common">Streptomyces erythraeus</name>
    <dbReference type="NCBI Taxonomy" id="1836"/>
    <lineage>
        <taxon>Bacteria</taxon>
        <taxon>Bacillati</taxon>
        <taxon>Actinomycetota</taxon>
        <taxon>Actinomycetes</taxon>
        <taxon>Pseudonocardiales</taxon>
        <taxon>Pseudonocardiaceae</taxon>
        <taxon>Saccharopolyspora</taxon>
    </lineage>
</organism>
<reference evidence="1" key="1">
    <citation type="journal article" date="1990" name="J. Bacteriol.">
        <title>Disruption of a rhodaneselike gene results in cysteine auxotrophy in Saccharopolyspora erythraea.</title>
        <authorList>
            <person name="Donadio S."/>
            <person name="Shafiee A."/>
            <person name="Hutchinson C.R."/>
        </authorList>
    </citation>
    <scope>NUCLEOTIDE SEQUENCE</scope>
</reference>
<proteinExistence type="predicted"/>
<protein>
    <submittedName>
        <fullName evidence="1">Uncharacterized protein</fullName>
    </submittedName>
</protein>
<sequence>MDYCRVCSSLCWRH</sequence>
<name>Q54081_SACER</name>
<dbReference type="EMBL" id="M29612">
    <property type="protein sequence ID" value="AAA88532.1"/>
    <property type="molecule type" value="Genomic_DNA"/>
</dbReference>
<evidence type="ECO:0000313" key="1">
    <source>
        <dbReference type="EMBL" id="AAA88532.1"/>
    </source>
</evidence>